<dbReference type="RefSeq" id="XP_044555165.1">
    <property type="nucleotide sequence ID" value="XM_044696703.1"/>
</dbReference>
<keyword evidence="2" id="KW-1185">Reference proteome</keyword>
<reference evidence="1 2" key="1">
    <citation type="journal article" date="2018" name="BMC Genomics">
        <title>The genome of Naegleria lovaniensis, the basis for a comparative approach to unravel pathogenicity factors of the human pathogenic amoeba N. fowleri.</title>
        <authorList>
            <person name="Liechti N."/>
            <person name="Schurch N."/>
            <person name="Bruggmann R."/>
            <person name="Wittwer M."/>
        </authorList>
    </citation>
    <scope>NUCLEOTIDE SEQUENCE [LARGE SCALE GENOMIC DNA]</scope>
    <source>
        <strain evidence="1 2">ATCC 30569</strain>
    </source>
</reference>
<protein>
    <submittedName>
        <fullName evidence="1">Uncharacterized protein</fullName>
    </submittedName>
</protein>
<dbReference type="GeneID" id="68099256"/>
<dbReference type="EMBL" id="PYSW02000002">
    <property type="protein sequence ID" value="KAG2393271.1"/>
    <property type="molecule type" value="Genomic_DNA"/>
</dbReference>
<name>A0AA88H3P4_NAELO</name>
<accession>A0AA88H3P4</accession>
<dbReference type="CDD" id="cd05403">
    <property type="entry name" value="NT_KNTase_like"/>
    <property type="match status" value="1"/>
</dbReference>
<dbReference type="AlphaFoldDB" id="A0AA88H3P4"/>
<evidence type="ECO:0000313" key="2">
    <source>
        <dbReference type="Proteomes" id="UP000816034"/>
    </source>
</evidence>
<dbReference type="Proteomes" id="UP000816034">
    <property type="component" value="Unassembled WGS sequence"/>
</dbReference>
<evidence type="ECO:0000313" key="1">
    <source>
        <dbReference type="EMBL" id="KAG2393271.1"/>
    </source>
</evidence>
<sequence length="878" mass="104495">MSASNATHDTGTSHETLSLQDVVKALLDVNHGCNFHIEAVYLFGSRLYGVNILEMTPNDTSSCSDYDFIIITNRSADREHCFPSCRLPDDSRLTLELVVRDKYHLDCVVMDISSFLLDTFIEQHNYKAILPLWLSDTTTSDYVWFETPLMKLIRKFWLANLNVRLRQIQRGLTLWCRITAKRSFYDGDLRRCRKNLLHSIRYLKYAYQIVDQYQISKYRNAKKFHTLFFENTKDFTTWDQYEQVFRPLHKKFKTRLNDTCYNLFKDAENETSQVNDTEALSNSQHSLKFLEYIEKHHLRDLSRNFSIVISPIFETQNERQLRSGMHDDQLCHDEYSALDMIHSWPLIEQKLQYIYQHESLRNLIQQETQITPNLFKLITHREVHKRLDKLIPLRECWNGSVLSFELPQHWHDLENFAMHDLRLKLIAHPYNYFFQYDADDCVNMLQEEDSKDSFITVTRKYLGTMCMLFYFNNEWRISTNQVNDDWKYLFSRTSHRFNEDQDIQQQFWNAFHNSKYELPAETHMCFMFTLTFKPFLNHGLHNNQRQDQQQWLIAHGCRDMNTLKEHLIETYAQQYHWKTAEVVDTISKNPYLEIVKNTKYKPKKRAPTANPWRKKPDDLCVNLPLLPVFEKYIDEANDFSCNNPELFSGFVLCDEQFNRIKVETSIFFNMGQLEIFRDSETQEESVDSENNEMLIIEMIRNLRTFQEEGIDDLLTNHENFNNNSSTIMTSETSASPMCEPIDITLVKHFVPAFTNMYIDFRNIFRLACHMIDHVYNSSLNELDHRLQSGAISEKDTNKIFPTILQEKSPVSRHFPFMYMRKHHIETCFELFTRKYYLHTEAIHGFLLECKQKRHNIIQLLLHQQKQGISTETTSSDLC</sequence>
<proteinExistence type="predicted"/>
<comment type="caution">
    <text evidence="1">The sequence shown here is derived from an EMBL/GenBank/DDBJ whole genome shotgun (WGS) entry which is preliminary data.</text>
</comment>
<gene>
    <name evidence="1" type="ORF">C9374_006802</name>
</gene>
<organism evidence="1 2">
    <name type="scientific">Naegleria lovaniensis</name>
    <name type="common">Amoeba</name>
    <dbReference type="NCBI Taxonomy" id="51637"/>
    <lineage>
        <taxon>Eukaryota</taxon>
        <taxon>Discoba</taxon>
        <taxon>Heterolobosea</taxon>
        <taxon>Tetramitia</taxon>
        <taxon>Eutetramitia</taxon>
        <taxon>Vahlkampfiidae</taxon>
        <taxon>Naegleria</taxon>
    </lineage>
</organism>